<dbReference type="OrthoDB" id="5196985at2"/>
<dbReference type="Proteomes" id="UP000292507">
    <property type="component" value="Unassembled WGS sequence"/>
</dbReference>
<feature type="transmembrane region" description="Helical" evidence="1">
    <location>
        <begin position="21"/>
        <end position="40"/>
    </location>
</feature>
<dbReference type="AlphaFoldDB" id="A0A4V2G2E2"/>
<keyword evidence="1" id="KW-1133">Transmembrane helix</keyword>
<organism evidence="2 3">
    <name type="scientific">Blastococcus saxobsidens</name>
    <dbReference type="NCBI Taxonomy" id="138336"/>
    <lineage>
        <taxon>Bacteria</taxon>
        <taxon>Bacillati</taxon>
        <taxon>Actinomycetota</taxon>
        <taxon>Actinomycetes</taxon>
        <taxon>Geodermatophilales</taxon>
        <taxon>Geodermatophilaceae</taxon>
        <taxon>Blastococcus</taxon>
    </lineage>
</organism>
<comment type="caution">
    <text evidence="2">The sequence shown here is derived from an EMBL/GenBank/DDBJ whole genome shotgun (WGS) entry which is preliminary data.</text>
</comment>
<keyword evidence="1" id="KW-0472">Membrane</keyword>
<dbReference type="RefSeq" id="WP_104529661.1">
    <property type="nucleotide sequence ID" value="NZ_POQT01000031.1"/>
</dbReference>
<keyword evidence="3" id="KW-1185">Reference proteome</keyword>
<feature type="transmembrane region" description="Helical" evidence="1">
    <location>
        <begin position="55"/>
        <end position="73"/>
    </location>
</feature>
<dbReference type="EMBL" id="SHKV01000001">
    <property type="protein sequence ID" value="RZU32776.1"/>
    <property type="molecule type" value="Genomic_DNA"/>
</dbReference>
<protein>
    <submittedName>
        <fullName evidence="2">Uncharacterized protein</fullName>
    </submittedName>
</protein>
<gene>
    <name evidence="2" type="ORF">BKA19_2481</name>
</gene>
<reference evidence="2 3" key="1">
    <citation type="submission" date="2019-02" db="EMBL/GenBank/DDBJ databases">
        <title>Sequencing the genomes of 1000 actinobacteria strains.</title>
        <authorList>
            <person name="Klenk H.-P."/>
        </authorList>
    </citation>
    <scope>NUCLEOTIDE SEQUENCE [LARGE SCALE GENOMIC DNA]</scope>
    <source>
        <strain evidence="2 3">DSM 44509</strain>
    </source>
</reference>
<sequence>MSSASSSNDRPQSAGAFDIRNVIGALIGFYGVVLVIMGLVNNTAEEQAKTGGWNANLWVGIAMLLFGLAFVLWSRLRPVVVDPPKADADRRD</sequence>
<evidence type="ECO:0000313" key="3">
    <source>
        <dbReference type="Proteomes" id="UP000292507"/>
    </source>
</evidence>
<keyword evidence="1" id="KW-0812">Transmembrane</keyword>
<proteinExistence type="predicted"/>
<accession>A0A4V2G2E2</accession>
<evidence type="ECO:0000256" key="1">
    <source>
        <dbReference type="SAM" id="Phobius"/>
    </source>
</evidence>
<name>A0A4V2G2E2_9ACTN</name>
<evidence type="ECO:0000313" key="2">
    <source>
        <dbReference type="EMBL" id="RZU32776.1"/>
    </source>
</evidence>